<dbReference type="EMBL" id="BAAAME010000004">
    <property type="protein sequence ID" value="GAA1741119.1"/>
    <property type="molecule type" value="Genomic_DNA"/>
</dbReference>
<evidence type="ECO:0000256" key="1">
    <source>
        <dbReference type="SAM" id="MobiDB-lite"/>
    </source>
</evidence>
<evidence type="ECO:0000313" key="5">
    <source>
        <dbReference type="Proteomes" id="UP001501057"/>
    </source>
</evidence>
<feature type="region of interest" description="Disordered" evidence="1">
    <location>
        <begin position="257"/>
        <end position="309"/>
    </location>
</feature>
<organism evidence="4 5">
    <name type="scientific">Aeromicrobium alkaliterrae</name>
    <dbReference type="NCBI Taxonomy" id="302168"/>
    <lineage>
        <taxon>Bacteria</taxon>
        <taxon>Bacillati</taxon>
        <taxon>Actinomycetota</taxon>
        <taxon>Actinomycetes</taxon>
        <taxon>Propionibacteriales</taxon>
        <taxon>Nocardioidaceae</taxon>
        <taxon>Aeromicrobium</taxon>
    </lineage>
</organism>
<keyword evidence="2" id="KW-0812">Transmembrane</keyword>
<evidence type="ECO:0000259" key="3">
    <source>
        <dbReference type="Pfam" id="PF18915"/>
    </source>
</evidence>
<evidence type="ECO:0000313" key="4">
    <source>
        <dbReference type="EMBL" id="GAA1741119.1"/>
    </source>
</evidence>
<reference evidence="4 5" key="1">
    <citation type="journal article" date="2019" name="Int. J. Syst. Evol. Microbiol.">
        <title>The Global Catalogue of Microorganisms (GCM) 10K type strain sequencing project: providing services to taxonomists for standard genome sequencing and annotation.</title>
        <authorList>
            <consortium name="The Broad Institute Genomics Platform"/>
            <consortium name="The Broad Institute Genome Sequencing Center for Infectious Disease"/>
            <person name="Wu L."/>
            <person name="Ma J."/>
        </authorList>
    </citation>
    <scope>NUCLEOTIDE SEQUENCE [LARGE SCALE GENOMIC DNA]</scope>
    <source>
        <strain evidence="4 5">JCM 13518</strain>
    </source>
</reference>
<name>A0ABN2JW91_9ACTN</name>
<sequence>MTTHKREAEALEAALRGKPGAVDSSVLELVRHAEAICATAATVAPSDEFRASLRERLMAEAPEVLTVTARPVVHVPRTTGLRRRVGRLSAAAIVAVGGVGIIASSAQAVPGDMLYNVKRGVENVELALQRSDESRGQLQLDQARERLAEAEHLADSGDLERSASALADFREQADAGTADLFTAYGDGTTPAPVESVNDFAAESATTLTDMAELFPAEASAPLELAMDTVREIATQASALCTECSTISLPELTTIAGPAVTSPSAGPTAPSAAPAPTASGPTTAAPAPSPTKAPSAAAPSLPLAPSATPTPVPQVPIVTPLVDSLLGENGLVPTLLGGLLGTNK</sequence>
<keyword evidence="2" id="KW-1133">Transmembrane helix</keyword>
<dbReference type="Proteomes" id="UP001501057">
    <property type="component" value="Unassembled WGS sequence"/>
</dbReference>
<feature type="compositionally biased region" description="Low complexity" evidence="1">
    <location>
        <begin position="257"/>
        <end position="306"/>
    </location>
</feature>
<gene>
    <name evidence="4" type="ORF">GCM10009710_21670</name>
</gene>
<evidence type="ECO:0000256" key="2">
    <source>
        <dbReference type="SAM" id="Phobius"/>
    </source>
</evidence>
<keyword evidence="5" id="KW-1185">Reference proteome</keyword>
<accession>A0ABN2JW91</accession>
<proteinExistence type="predicted"/>
<dbReference type="Pfam" id="PF18915">
    <property type="entry name" value="DUF5667"/>
    <property type="match status" value="1"/>
</dbReference>
<dbReference type="RefSeq" id="WP_344201222.1">
    <property type="nucleotide sequence ID" value="NZ_BAAAME010000004.1"/>
</dbReference>
<dbReference type="InterPro" id="IPR043725">
    <property type="entry name" value="DUF5667"/>
</dbReference>
<feature type="transmembrane region" description="Helical" evidence="2">
    <location>
        <begin position="88"/>
        <end position="109"/>
    </location>
</feature>
<keyword evidence="2" id="KW-0472">Membrane</keyword>
<protein>
    <recommendedName>
        <fullName evidence="3">DUF5667 domain-containing protein</fullName>
    </recommendedName>
</protein>
<feature type="domain" description="DUF5667" evidence="3">
    <location>
        <begin position="108"/>
        <end position="210"/>
    </location>
</feature>
<comment type="caution">
    <text evidence="4">The sequence shown here is derived from an EMBL/GenBank/DDBJ whole genome shotgun (WGS) entry which is preliminary data.</text>
</comment>